<keyword evidence="1" id="KW-1133">Transmembrane helix</keyword>
<name>A0A7U0K815_ECOLX</name>
<organism evidence="2">
    <name type="scientific">Escherichia coli</name>
    <dbReference type="NCBI Taxonomy" id="562"/>
    <lineage>
        <taxon>Bacteria</taxon>
        <taxon>Pseudomonadati</taxon>
        <taxon>Pseudomonadota</taxon>
        <taxon>Gammaproteobacteria</taxon>
        <taxon>Enterobacterales</taxon>
        <taxon>Enterobacteriaceae</taxon>
        <taxon>Escherichia</taxon>
    </lineage>
</organism>
<feature type="transmembrane region" description="Helical" evidence="1">
    <location>
        <begin position="12"/>
        <end position="37"/>
    </location>
</feature>
<keyword evidence="1" id="KW-0812">Transmembrane</keyword>
<dbReference type="EMBL" id="MT773680">
    <property type="protein sequence ID" value="QQW38550.1"/>
    <property type="molecule type" value="Genomic_DNA"/>
</dbReference>
<keyword evidence="1" id="KW-0472">Membrane</keyword>
<reference evidence="2" key="1">
    <citation type="submission" date="2020-07" db="EMBL/GenBank/DDBJ databases">
        <title>Faecal carriage and genetic characterization of CTX-M-1/9/1-producing Escherichia coli from healthy humans in Hangzhou, China.</title>
        <authorList>
            <person name="Chen J."/>
        </authorList>
    </citation>
    <scope>NUCLEOTIDE SEQUENCE</scope>
    <source>
        <strain evidence="2">1653</strain>
    </source>
</reference>
<sequence>MATIVLLTLQFIFLLSLQILTESISMIFLFLSFIYSFNAISDKLVWI</sequence>
<evidence type="ECO:0000313" key="2">
    <source>
        <dbReference type="EMBL" id="QQW38550.1"/>
    </source>
</evidence>
<accession>A0A7U0K815</accession>
<proteinExistence type="predicted"/>
<protein>
    <submittedName>
        <fullName evidence="2">Uncharacterized protein</fullName>
    </submittedName>
</protein>
<dbReference type="AlphaFoldDB" id="A0A7U0K815"/>
<evidence type="ECO:0000256" key="1">
    <source>
        <dbReference type="SAM" id="Phobius"/>
    </source>
</evidence>